<keyword evidence="2" id="KW-0472">Membrane</keyword>
<dbReference type="GO" id="GO:0016746">
    <property type="term" value="F:acyltransferase activity"/>
    <property type="evidence" value="ECO:0007669"/>
    <property type="project" value="InterPro"/>
</dbReference>
<feature type="domain" description="Phospholipid/glycerol acyltransferase" evidence="3">
    <location>
        <begin position="134"/>
        <end position="231"/>
    </location>
</feature>
<keyword evidence="2" id="KW-1133">Transmembrane helix</keyword>
<dbReference type="SUPFAM" id="SSF69593">
    <property type="entry name" value="Glycerol-3-phosphate (1)-acyltransferase"/>
    <property type="match status" value="1"/>
</dbReference>
<feature type="transmembrane region" description="Helical" evidence="2">
    <location>
        <begin position="59"/>
        <end position="82"/>
    </location>
</feature>
<evidence type="ECO:0000256" key="1">
    <source>
        <dbReference type="SAM" id="MobiDB-lite"/>
    </source>
</evidence>
<evidence type="ECO:0000256" key="2">
    <source>
        <dbReference type="SAM" id="Phobius"/>
    </source>
</evidence>
<name>A0AAD5SMJ4_9FUNG</name>
<dbReference type="SMART" id="SM00563">
    <property type="entry name" value="PlsC"/>
    <property type="match status" value="1"/>
</dbReference>
<evidence type="ECO:0000313" key="4">
    <source>
        <dbReference type="EMBL" id="KAJ3077885.1"/>
    </source>
</evidence>
<protein>
    <recommendedName>
        <fullName evidence="3">Phospholipid/glycerol acyltransferase domain-containing protein</fullName>
    </recommendedName>
</protein>
<keyword evidence="5" id="KW-1185">Reference proteome</keyword>
<dbReference type="PANTHER" id="PTHR10983:SF16">
    <property type="entry name" value="LYSOCARDIOLIPIN ACYLTRANSFERASE 1"/>
    <property type="match status" value="1"/>
</dbReference>
<reference evidence="4" key="1">
    <citation type="submission" date="2020-05" db="EMBL/GenBank/DDBJ databases">
        <title>Phylogenomic resolution of chytrid fungi.</title>
        <authorList>
            <person name="Stajich J.E."/>
            <person name="Amses K."/>
            <person name="Simmons R."/>
            <person name="Seto K."/>
            <person name="Myers J."/>
            <person name="Bonds A."/>
            <person name="Quandt C.A."/>
            <person name="Barry K."/>
            <person name="Liu P."/>
            <person name="Grigoriev I."/>
            <person name="Longcore J.E."/>
            <person name="James T.Y."/>
        </authorList>
    </citation>
    <scope>NUCLEOTIDE SEQUENCE</scope>
    <source>
        <strain evidence="4">JEL0513</strain>
    </source>
</reference>
<dbReference type="PANTHER" id="PTHR10983">
    <property type="entry name" value="1-ACYLGLYCEROL-3-PHOSPHATE ACYLTRANSFERASE-RELATED"/>
    <property type="match status" value="1"/>
</dbReference>
<gene>
    <name evidence="4" type="ORF">HK100_010883</name>
</gene>
<proteinExistence type="predicted"/>
<dbReference type="EMBL" id="JADGJH010006196">
    <property type="protein sequence ID" value="KAJ3077885.1"/>
    <property type="molecule type" value="Genomic_DNA"/>
</dbReference>
<dbReference type="Proteomes" id="UP001211907">
    <property type="component" value="Unassembled WGS sequence"/>
</dbReference>
<dbReference type="AlphaFoldDB" id="A0AAD5SMJ4"/>
<dbReference type="GO" id="GO:0005783">
    <property type="term" value="C:endoplasmic reticulum"/>
    <property type="evidence" value="ECO:0007669"/>
    <property type="project" value="TreeGrafter"/>
</dbReference>
<accession>A0AAD5SMJ4</accession>
<evidence type="ECO:0000313" key="5">
    <source>
        <dbReference type="Proteomes" id="UP001211907"/>
    </source>
</evidence>
<dbReference type="Pfam" id="PF01553">
    <property type="entry name" value="Acyltransferase"/>
    <property type="match status" value="1"/>
</dbReference>
<sequence>MDAFKAMFLAEETIPGRDQVDGPGESGSGKQQQQRGKMGKVKQQQWSRSVSPLEFYSRLAGFAGLWIVGPVCALAVSAPLLLIKPFSHSLFRAAVRQVEKAVGGLMVLTAWLFCSGAALVLTGDFDLMRSDRKQLVFSNHQNYADWFFIWLAAWAKQCHGDVRAVLIKVIMSIPVVGQVLHIFEFIPMYQKLEKDRATMSQNLSVAKNDAKLPLWLLIFPEGGFNWKGNVEK</sequence>
<feature type="transmembrane region" description="Helical" evidence="2">
    <location>
        <begin position="102"/>
        <end position="121"/>
    </location>
</feature>
<dbReference type="GO" id="GO:0036149">
    <property type="term" value="P:phosphatidylinositol acyl-chain remodeling"/>
    <property type="evidence" value="ECO:0007669"/>
    <property type="project" value="TreeGrafter"/>
</dbReference>
<keyword evidence="2" id="KW-0812">Transmembrane</keyword>
<feature type="region of interest" description="Disordered" evidence="1">
    <location>
        <begin position="13"/>
        <end position="45"/>
    </location>
</feature>
<dbReference type="CDD" id="cd07990">
    <property type="entry name" value="LPLAT_LCLAT1-like"/>
    <property type="match status" value="1"/>
</dbReference>
<comment type="caution">
    <text evidence="4">The sequence shown here is derived from an EMBL/GenBank/DDBJ whole genome shotgun (WGS) entry which is preliminary data.</text>
</comment>
<dbReference type="InterPro" id="IPR002123">
    <property type="entry name" value="Plipid/glycerol_acylTrfase"/>
</dbReference>
<feature type="transmembrane region" description="Helical" evidence="2">
    <location>
        <begin position="165"/>
        <end position="186"/>
    </location>
</feature>
<feature type="non-terminal residue" evidence="4">
    <location>
        <position position="232"/>
    </location>
</feature>
<feature type="compositionally biased region" description="Low complexity" evidence="1">
    <location>
        <begin position="28"/>
        <end position="45"/>
    </location>
</feature>
<organism evidence="4 5">
    <name type="scientific">Physocladia obscura</name>
    <dbReference type="NCBI Taxonomy" id="109957"/>
    <lineage>
        <taxon>Eukaryota</taxon>
        <taxon>Fungi</taxon>
        <taxon>Fungi incertae sedis</taxon>
        <taxon>Chytridiomycota</taxon>
        <taxon>Chytridiomycota incertae sedis</taxon>
        <taxon>Chytridiomycetes</taxon>
        <taxon>Chytridiales</taxon>
        <taxon>Chytriomycetaceae</taxon>
        <taxon>Physocladia</taxon>
    </lineage>
</organism>
<evidence type="ECO:0000259" key="3">
    <source>
        <dbReference type="SMART" id="SM00563"/>
    </source>
</evidence>